<gene>
    <name evidence="9" type="ORF">BPA01_44860</name>
</gene>
<dbReference type="STRING" id="54914.AV540_25515"/>
<feature type="transmembrane region" description="Helical" evidence="7">
    <location>
        <begin position="340"/>
        <end position="364"/>
    </location>
</feature>
<keyword evidence="4 7" id="KW-0812">Transmembrane</keyword>
<evidence type="ECO:0000313" key="10">
    <source>
        <dbReference type="Proteomes" id="UP000316882"/>
    </source>
</evidence>
<sequence length="398" mass="45120">MQEGSGSFMSRKERIAELDLIRGFAFLAVVYQHVIGIFIREQGLSTQTAIVYGMLFHLLKFAVPAFIFITGLVLFYNYCEKVNYIGFMRKRVTEILVPYGIWSAIYMSLQTWPQGWESSFFRTVIKNLVTGTSSYHLWFVVMIFQFYLLYPLWQKLFRFLHRLVVNRTRFVVVGALLAFVYGGLMWFSARYIPAHMADFGGGPLELYMIKYRDRNAFYYFFYFLLGGVAAVALPAFRAWIGKRWMWIAAAFCLLYGWIGYELLQVFASGSISLNVATSLKPSMFLYTVASLLGVYGLALLIGKKQLAVTHWLSLVGKYSYGAYLMHALVLTYLMKAVRGIGLFHTGVIGSLVVFVLCAAVSFFLSYGLGRLPFGALLVGAAEKKRVSEPAKKQLPHAG</sequence>
<dbReference type="GO" id="GO:0009246">
    <property type="term" value="P:enterobacterial common antigen biosynthetic process"/>
    <property type="evidence" value="ECO:0007669"/>
    <property type="project" value="TreeGrafter"/>
</dbReference>
<organism evidence="9 10">
    <name type="scientific">Brevibacillus parabrevis</name>
    <dbReference type="NCBI Taxonomy" id="54914"/>
    <lineage>
        <taxon>Bacteria</taxon>
        <taxon>Bacillati</taxon>
        <taxon>Bacillota</taxon>
        <taxon>Bacilli</taxon>
        <taxon>Bacillales</taxon>
        <taxon>Paenibacillaceae</taxon>
        <taxon>Brevibacillus</taxon>
    </lineage>
</organism>
<dbReference type="GO" id="GO:0016413">
    <property type="term" value="F:O-acetyltransferase activity"/>
    <property type="evidence" value="ECO:0007669"/>
    <property type="project" value="TreeGrafter"/>
</dbReference>
<dbReference type="PANTHER" id="PTHR40074">
    <property type="entry name" value="O-ACETYLTRANSFERASE WECH"/>
    <property type="match status" value="1"/>
</dbReference>
<feature type="transmembrane region" description="Helical" evidence="7">
    <location>
        <begin position="133"/>
        <end position="150"/>
    </location>
</feature>
<comment type="similarity">
    <text evidence="2">Belongs to the acyltransferase 3 family.</text>
</comment>
<feature type="transmembrane region" description="Helical" evidence="7">
    <location>
        <begin position="170"/>
        <end position="189"/>
    </location>
</feature>
<feature type="transmembrane region" description="Helical" evidence="7">
    <location>
        <begin position="283"/>
        <end position="302"/>
    </location>
</feature>
<keyword evidence="5 7" id="KW-1133">Transmembrane helix</keyword>
<feature type="transmembrane region" description="Helical" evidence="7">
    <location>
        <begin position="243"/>
        <end position="263"/>
    </location>
</feature>
<evidence type="ECO:0000256" key="4">
    <source>
        <dbReference type="ARBA" id="ARBA00022692"/>
    </source>
</evidence>
<reference evidence="9 10" key="1">
    <citation type="submission" date="2019-06" db="EMBL/GenBank/DDBJ databases">
        <title>Whole genome shotgun sequence of Brevibacillus parabrevis NBRC 12334.</title>
        <authorList>
            <person name="Hosoyama A."/>
            <person name="Uohara A."/>
            <person name="Ohji S."/>
            <person name="Ichikawa N."/>
        </authorList>
    </citation>
    <scope>NUCLEOTIDE SEQUENCE [LARGE SCALE GENOMIC DNA]</scope>
    <source>
        <strain evidence="9 10">NBRC 12334</strain>
    </source>
</reference>
<feature type="domain" description="Acyltransferase 3" evidence="8">
    <location>
        <begin position="16"/>
        <end position="368"/>
    </location>
</feature>
<dbReference type="Proteomes" id="UP000316882">
    <property type="component" value="Unassembled WGS sequence"/>
</dbReference>
<keyword evidence="3" id="KW-1003">Cell membrane</keyword>
<evidence type="ECO:0000256" key="1">
    <source>
        <dbReference type="ARBA" id="ARBA00004651"/>
    </source>
</evidence>
<evidence type="ECO:0000256" key="7">
    <source>
        <dbReference type="SAM" id="Phobius"/>
    </source>
</evidence>
<evidence type="ECO:0000256" key="6">
    <source>
        <dbReference type="ARBA" id="ARBA00023136"/>
    </source>
</evidence>
<dbReference type="PANTHER" id="PTHR40074:SF2">
    <property type="entry name" value="O-ACETYLTRANSFERASE WECH"/>
    <property type="match status" value="1"/>
</dbReference>
<feature type="transmembrane region" description="Helical" evidence="7">
    <location>
        <begin position="20"/>
        <end position="39"/>
    </location>
</feature>
<keyword evidence="10" id="KW-1185">Reference proteome</keyword>
<dbReference type="AlphaFoldDB" id="A0A4Y3PSG4"/>
<dbReference type="InterPro" id="IPR002656">
    <property type="entry name" value="Acyl_transf_3_dom"/>
</dbReference>
<feature type="transmembrane region" description="Helical" evidence="7">
    <location>
        <begin position="96"/>
        <end position="113"/>
    </location>
</feature>
<accession>A0A4Y3PSG4</accession>
<evidence type="ECO:0000256" key="3">
    <source>
        <dbReference type="ARBA" id="ARBA00022475"/>
    </source>
</evidence>
<evidence type="ECO:0000256" key="5">
    <source>
        <dbReference type="ARBA" id="ARBA00022989"/>
    </source>
</evidence>
<keyword evidence="6 7" id="KW-0472">Membrane</keyword>
<name>A0A4Y3PSG4_BREPA</name>
<feature type="transmembrane region" description="Helical" evidence="7">
    <location>
        <begin position="314"/>
        <end position="334"/>
    </location>
</feature>
<protein>
    <submittedName>
        <fullName evidence="9">Membrane protein</fullName>
    </submittedName>
</protein>
<dbReference type="GO" id="GO:0005886">
    <property type="term" value="C:plasma membrane"/>
    <property type="evidence" value="ECO:0007669"/>
    <property type="project" value="UniProtKB-SubCell"/>
</dbReference>
<feature type="transmembrane region" description="Helical" evidence="7">
    <location>
        <begin position="216"/>
        <end position="236"/>
    </location>
</feature>
<evidence type="ECO:0000313" key="9">
    <source>
        <dbReference type="EMBL" id="GEB34906.1"/>
    </source>
</evidence>
<comment type="subcellular location">
    <subcellularLocation>
        <location evidence="1">Cell membrane</location>
        <topology evidence="1">Multi-pass membrane protein</topology>
    </subcellularLocation>
</comment>
<evidence type="ECO:0000256" key="2">
    <source>
        <dbReference type="ARBA" id="ARBA00007400"/>
    </source>
</evidence>
<dbReference type="Pfam" id="PF01757">
    <property type="entry name" value="Acyl_transf_3"/>
    <property type="match status" value="1"/>
</dbReference>
<evidence type="ECO:0000259" key="8">
    <source>
        <dbReference type="Pfam" id="PF01757"/>
    </source>
</evidence>
<comment type="caution">
    <text evidence="9">The sequence shown here is derived from an EMBL/GenBank/DDBJ whole genome shotgun (WGS) entry which is preliminary data.</text>
</comment>
<feature type="transmembrane region" description="Helical" evidence="7">
    <location>
        <begin position="51"/>
        <end position="75"/>
    </location>
</feature>
<dbReference type="EMBL" id="BJMH01000030">
    <property type="protein sequence ID" value="GEB34906.1"/>
    <property type="molecule type" value="Genomic_DNA"/>
</dbReference>
<proteinExistence type="inferred from homology"/>